<evidence type="ECO:0008006" key="5">
    <source>
        <dbReference type="Google" id="ProtNLM"/>
    </source>
</evidence>
<keyword evidence="4" id="KW-1185">Reference proteome</keyword>
<feature type="chain" id="PRO_5043833285" description="Transmembrane protein 109" evidence="2">
    <location>
        <begin position="29"/>
        <end position="234"/>
    </location>
</feature>
<gene>
    <name evidence="3" type="ORF">WMY93_006475</name>
</gene>
<keyword evidence="2" id="KW-0732">Signal</keyword>
<keyword evidence="1" id="KW-0472">Membrane</keyword>
<reference evidence="4" key="1">
    <citation type="submission" date="2024-04" db="EMBL/GenBank/DDBJ databases">
        <title>Salinicola lusitanus LLJ914,a marine bacterium isolated from the Okinawa Trough.</title>
        <authorList>
            <person name="Li J."/>
        </authorList>
    </citation>
    <scope>NUCLEOTIDE SEQUENCE [LARGE SCALE GENOMIC DNA]</scope>
</reference>
<dbReference type="AlphaFoldDB" id="A0AAW0PK19"/>
<dbReference type="EMBL" id="JBBPFD010000004">
    <property type="protein sequence ID" value="KAK7930080.1"/>
    <property type="molecule type" value="Genomic_DNA"/>
</dbReference>
<comment type="caution">
    <text evidence="3">The sequence shown here is derived from an EMBL/GenBank/DDBJ whole genome shotgun (WGS) entry which is preliminary data.</text>
</comment>
<keyword evidence="1" id="KW-0812">Transmembrane</keyword>
<dbReference type="GO" id="GO:0071480">
    <property type="term" value="P:cellular response to gamma radiation"/>
    <property type="evidence" value="ECO:0007669"/>
    <property type="project" value="InterPro"/>
</dbReference>
<sequence>MWILDRHKPSYCLLVLLGLCSSLQDVFGQTQTHSSSSTGSPGLIQDLRAALGDLAGEGRSYLGKLAGEQAVLSVQKAFGKVFKVVAENVATGLNVILQYVSHLFETAGFKVSIPGRVTSSGVIFVVQWMVVAFLTYWIISLTYQLISSTLRRAFWLLKISLALFVFVLILRDYTVGTETMAVRLTVLVLVCVLLGVGSSGGTSSAADKTADLEEQVRVLERRLRDMERYRGTND</sequence>
<feature type="signal peptide" evidence="2">
    <location>
        <begin position="1"/>
        <end position="28"/>
    </location>
</feature>
<evidence type="ECO:0000313" key="4">
    <source>
        <dbReference type="Proteomes" id="UP001460270"/>
    </source>
</evidence>
<evidence type="ECO:0000313" key="3">
    <source>
        <dbReference type="EMBL" id="KAK7930080.1"/>
    </source>
</evidence>
<dbReference type="PANTHER" id="PTHR14550:SF2">
    <property type="entry name" value="TRANSMEMBRANE PROTEIN 109"/>
    <property type="match status" value="1"/>
</dbReference>
<evidence type="ECO:0000256" key="1">
    <source>
        <dbReference type="SAM" id="Phobius"/>
    </source>
</evidence>
<protein>
    <recommendedName>
        <fullName evidence="5">Transmembrane protein 109</fullName>
    </recommendedName>
</protein>
<dbReference type="GO" id="GO:0042771">
    <property type="term" value="P:intrinsic apoptotic signaling pathway in response to DNA damage by p53 class mediator"/>
    <property type="evidence" value="ECO:0007669"/>
    <property type="project" value="TreeGrafter"/>
</dbReference>
<dbReference type="Pfam" id="PF14965">
    <property type="entry name" value="BRI3BP"/>
    <property type="match status" value="1"/>
</dbReference>
<dbReference type="PANTHER" id="PTHR14550">
    <property type="entry name" value="TRANSMEMBRANE PROTEIN 109"/>
    <property type="match status" value="1"/>
</dbReference>
<feature type="transmembrane region" description="Helical" evidence="1">
    <location>
        <begin position="180"/>
        <end position="198"/>
    </location>
</feature>
<feature type="transmembrane region" description="Helical" evidence="1">
    <location>
        <begin position="155"/>
        <end position="174"/>
    </location>
</feature>
<name>A0AAW0PK19_9GOBI</name>
<accession>A0AAW0PK19</accession>
<feature type="transmembrane region" description="Helical" evidence="1">
    <location>
        <begin position="122"/>
        <end position="143"/>
    </location>
</feature>
<evidence type="ECO:0000256" key="2">
    <source>
        <dbReference type="SAM" id="SignalP"/>
    </source>
</evidence>
<dbReference type="InterPro" id="IPR039492">
    <property type="entry name" value="TMEM109"/>
</dbReference>
<organism evidence="3 4">
    <name type="scientific">Mugilogobius chulae</name>
    <name type="common">yellowstripe goby</name>
    <dbReference type="NCBI Taxonomy" id="88201"/>
    <lineage>
        <taxon>Eukaryota</taxon>
        <taxon>Metazoa</taxon>
        <taxon>Chordata</taxon>
        <taxon>Craniata</taxon>
        <taxon>Vertebrata</taxon>
        <taxon>Euteleostomi</taxon>
        <taxon>Actinopterygii</taxon>
        <taxon>Neopterygii</taxon>
        <taxon>Teleostei</taxon>
        <taxon>Neoteleostei</taxon>
        <taxon>Acanthomorphata</taxon>
        <taxon>Gobiaria</taxon>
        <taxon>Gobiiformes</taxon>
        <taxon>Gobioidei</taxon>
        <taxon>Gobiidae</taxon>
        <taxon>Gobionellinae</taxon>
        <taxon>Mugilogobius</taxon>
    </lineage>
</organism>
<keyword evidence="1" id="KW-1133">Transmembrane helix</keyword>
<dbReference type="Proteomes" id="UP001460270">
    <property type="component" value="Unassembled WGS sequence"/>
</dbReference>
<proteinExistence type="predicted"/>